<name>U4L9P8_PYROM</name>
<keyword evidence="2" id="KW-1133">Transmembrane helix</keyword>
<feature type="region of interest" description="Disordered" evidence="1">
    <location>
        <begin position="1"/>
        <end position="35"/>
    </location>
</feature>
<feature type="transmembrane region" description="Helical" evidence="2">
    <location>
        <begin position="1170"/>
        <end position="1187"/>
    </location>
</feature>
<evidence type="ECO:0000256" key="2">
    <source>
        <dbReference type="SAM" id="Phobius"/>
    </source>
</evidence>
<keyword evidence="2" id="KW-0472">Membrane</keyword>
<dbReference type="InterPro" id="IPR021840">
    <property type="entry name" value="DUF3433"/>
</dbReference>
<dbReference type="Proteomes" id="UP000018144">
    <property type="component" value="Unassembled WGS sequence"/>
</dbReference>
<feature type="transmembrane region" description="Helical" evidence="2">
    <location>
        <begin position="558"/>
        <end position="577"/>
    </location>
</feature>
<feature type="transmembrane region" description="Helical" evidence="2">
    <location>
        <begin position="778"/>
        <end position="799"/>
    </location>
</feature>
<feature type="transmembrane region" description="Helical" evidence="2">
    <location>
        <begin position="137"/>
        <end position="155"/>
    </location>
</feature>
<gene>
    <name evidence="3" type="ORF">PCON_02352</name>
</gene>
<feature type="transmembrane region" description="Helical" evidence="2">
    <location>
        <begin position="204"/>
        <end position="229"/>
    </location>
</feature>
<accession>U4L9P8</accession>
<keyword evidence="2" id="KW-0812">Transmembrane</keyword>
<dbReference type="eggNOG" id="ENOG502QQ7D">
    <property type="taxonomic scope" value="Eukaryota"/>
</dbReference>
<dbReference type="PANTHER" id="PTHR37544">
    <property type="entry name" value="SPRAY-RELATED"/>
    <property type="match status" value="1"/>
</dbReference>
<protein>
    <submittedName>
        <fullName evidence="3">Uncharacterized protein</fullName>
    </submittedName>
</protein>
<reference evidence="3 4" key="1">
    <citation type="journal article" date="2013" name="PLoS Genet.">
        <title>The genome and development-dependent transcriptomes of Pyronema confluens: a window into fungal evolution.</title>
        <authorList>
            <person name="Traeger S."/>
            <person name="Altegoer F."/>
            <person name="Freitag M."/>
            <person name="Gabaldon T."/>
            <person name="Kempken F."/>
            <person name="Kumar A."/>
            <person name="Marcet-Houben M."/>
            <person name="Poggeler S."/>
            <person name="Stajich J.E."/>
            <person name="Nowrousian M."/>
        </authorList>
    </citation>
    <scope>NUCLEOTIDE SEQUENCE [LARGE SCALE GENOMIC DNA]</scope>
    <source>
        <strain evidence="4">CBS 100304</strain>
        <tissue evidence="3">Vegetative mycelium</tissue>
    </source>
</reference>
<evidence type="ECO:0000313" key="4">
    <source>
        <dbReference type="Proteomes" id="UP000018144"/>
    </source>
</evidence>
<organism evidence="3 4">
    <name type="scientific">Pyronema omphalodes (strain CBS 100304)</name>
    <name type="common">Pyronema confluens</name>
    <dbReference type="NCBI Taxonomy" id="1076935"/>
    <lineage>
        <taxon>Eukaryota</taxon>
        <taxon>Fungi</taxon>
        <taxon>Dikarya</taxon>
        <taxon>Ascomycota</taxon>
        <taxon>Pezizomycotina</taxon>
        <taxon>Pezizomycetes</taxon>
        <taxon>Pezizales</taxon>
        <taxon>Pyronemataceae</taxon>
        <taxon>Pyronema</taxon>
    </lineage>
</organism>
<feature type="transmembrane region" description="Helical" evidence="2">
    <location>
        <begin position="102"/>
        <end position="122"/>
    </location>
</feature>
<evidence type="ECO:0000313" key="3">
    <source>
        <dbReference type="EMBL" id="CCX15893.1"/>
    </source>
</evidence>
<feature type="transmembrane region" description="Helical" evidence="2">
    <location>
        <begin position="710"/>
        <end position="734"/>
    </location>
</feature>
<dbReference type="STRING" id="1076935.U4L9P8"/>
<feature type="transmembrane region" description="Helical" evidence="2">
    <location>
        <begin position="673"/>
        <end position="690"/>
    </location>
</feature>
<dbReference type="EMBL" id="HF936265">
    <property type="protein sequence ID" value="CCX15893.1"/>
    <property type="molecule type" value="Genomic_DNA"/>
</dbReference>
<sequence length="1277" mass="142318">MSESSFKIPRKPVPAPASTASRSSRSLRNSREIQNSPYDPIEIEIPSIPSINSRSLTGLTSLPDYSLYSSKTTLKNSTQDLNDEKDGEAVYWNSSFLKRRSLLALTVVLVLMFVALQILATFSEKNNGLSTAVMTNHYLWTYGPTAVLFIISAWWRQIDYRTRQLMPWIELQKGPEPAEKTLLLDYISPLEILTTVKAFKNRHWLVLATQASFNLTKIVIIASTALFVLQPVDIMIKSVPIRILNQFNASGYNSRKIDFRPTYNAYWISKLGMAFPTGTTAEYAYQKFTPISNNATNVSAIVDTFSADFGCELATIGKVSREGKTNPTINFELVAPECGNMKIKNLRVPDYYGDNLSFEIYSTDFTNNTCSNRVEQEGGGSSHAIIWQLWKPLGRDNSTDLQRTTALICNPSYQIRKANVMLDSATSLKPVSIKVQEGPNNEPRSIPQFPQPEFRYAFYSLMNTISEAIALSEYTNTSEFKDQSINNFAYLSMLMEPNTTMSDMMDPQNLQRKSNKAFKMISAQLANGMLTAGEIVDSTGDGISTRQRLVIKALSLRIMQSLLLLMAVLSVGICFLLPRRAVCRDPGSVGAIALILSTNPQVLRLFRDSGVFGLKEIKELLSGYKFRTVAAGKSFKIEATQEQSAVKELEQSLESRPKFSWWNPFAVTNLGKVLILLIPILLIVALELLFRESQNRLGLGDAPKDEYVRYTWAYIPAFTMVVVQLLFSLLDFAVKTMEPYRAMNVGPTPAERSVFDNPMNKPTLHAAWDSVKLKQLPVFLTSVAMIVAPFLTIAVSGLYTANIISRHSTIEIKQVSWFNESSNQVTAKSFIGTEEPLDRSYINTAGLMLATMVTTIATNESYPPFTYENLAFPTLQSIDNIKGAADLTNSTTTLTTILPAIRPRLNCSVIPRNNNLRLMTAKFPTVMQREFPLLRRLLFTVKTAACDLSKGNYSPGQIEIPISGTFGSITQASLRGCENVFHIMFGKVAENQTAGVTAIECSTYAEHLPASVTFELPSFRVAAARVINPADEEIPASVALMLDKLPQVKISANMLKYFLNLPWAKTKVGDEFKDVYDPFFQTIVKGRYPLPISSIADLGKLADVMQAIDRVFGTIAAQVVVRLPIASEKSPEAAKLGKEEHFVYKGNLTYVGDLNYNGIRVMQNNISTRFLQGFMAIMFICAGILYVQIDVRKLLTKDPTSIAAIVSLLADSEFLLDKEGAIPRGAEWMNTAELKKSGVFEGYMFSLGWWWKSPEDAAMERWDVRGFGIDVGQSMRV</sequence>
<keyword evidence="4" id="KW-1185">Reference proteome</keyword>
<evidence type="ECO:0000256" key="1">
    <source>
        <dbReference type="SAM" id="MobiDB-lite"/>
    </source>
</evidence>
<dbReference type="OrthoDB" id="5332281at2759"/>
<feature type="compositionally biased region" description="Low complexity" evidence="1">
    <location>
        <begin position="18"/>
        <end position="27"/>
    </location>
</feature>
<dbReference type="PANTHER" id="PTHR37544:SF1">
    <property type="entry name" value="PHOSPHORIBOSYLAMINOIMIDAZOLE-SUCCINOCARBOXAMIDE SYNTHASE"/>
    <property type="match status" value="1"/>
</dbReference>
<proteinExistence type="predicted"/>
<dbReference type="Pfam" id="PF11915">
    <property type="entry name" value="DUF3433"/>
    <property type="match status" value="2"/>
</dbReference>
<dbReference type="AlphaFoldDB" id="U4L9P8"/>